<dbReference type="Pfam" id="PF25539">
    <property type="entry name" value="Bestrophin_2"/>
    <property type="match status" value="1"/>
</dbReference>
<keyword evidence="4" id="KW-0812">Transmembrane</keyword>
<evidence type="ECO:0000256" key="1">
    <source>
        <dbReference type="ARBA" id="ARBA00004651"/>
    </source>
</evidence>
<keyword evidence="5" id="KW-1133">Transmembrane helix</keyword>
<protein>
    <submittedName>
        <fullName evidence="9">Unnamed protein product</fullName>
    </submittedName>
</protein>
<accession>A0A9W6U6P3</accession>
<keyword evidence="10" id="KW-1185">Reference proteome</keyword>
<dbReference type="Proteomes" id="UP001165121">
    <property type="component" value="Unassembled WGS sequence"/>
</dbReference>
<gene>
    <name evidence="9" type="ORF">Pfra01_000520000</name>
</gene>
<evidence type="ECO:0000256" key="2">
    <source>
        <dbReference type="ARBA" id="ARBA00022448"/>
    </source>
</evidence>
<dbReference type="InterPro" id="IPR044669">
    <property type="entry name" value="YneE/VCCN1/2-like"/>
</dbReference>
<organism evidence="9 10">
    <name type="scientific">Phytophthora fragariaefolia</name>
    <dbReference type="NCBI Taxonomy" id="1490495"/>
    <lineage>
        <taxon>Eukaryota</taxon>
        <taxon>Sar</taxon>
        <taxon>Stramenopiles</taxon>
        <taxon>Oomycota</taxon>
        <taxon>Peronosporomycetes</taxon>
        <taxon>Peronosporales</taxon>
        <taxon>Peronosporaceae</taxon>
        <taxon>Phytophthora</taxon>
    </lineage>
</organism>
<dbReference type="GO" id="GO:0005254">
    <property type="term" value="F:chloride channel activity"/>
    <property type="evidence" value="ECO:0007669"/>
    <property type="project" value="InterPro"/>
</dbReference>
<feature type="compositionally biased region" description="Polar residues" evidence="8">
    <location>
        <begin position="16"/>
        <end position="33"/>
    </location>
</feature>
<keyword evidence="3" id="KW-1003">Cell membrane</keyword>
<evidence type="ECO:0000256" key="5">
    <source>
        <dbReference type="ARBA" id="ARBA00022989"/>
    </source>
</evidence>
<evidence type="ECO:0000256" key="8">
    <source>
        <dbReference type="SAM" id="MobiDB-lite"/>
    </source>
</evidence>
<dbReference type="PANTHER" id="PTHR33281">
    <property type="entry name" value="UPF0187 PROTEIN YNEE"/>
    <property type="match status" value="1"/>
</dbReference>
<reference evidence="9" key="1">
    <citation type="submission" date="2023-04" db="EMBL/GenBank/DDBJ databases">
        <title>Phytophthora fragariaefolia NBRC 109709.</title>
        <authorList>
            <person name="Ichikawa N."/>
            <person name="Sato H."/>
            <person name="Tonouchi N."/>
        </authorList>
    </citation>
    <scope>NUCLEOTIDE SEQUENCE</scope>
    <source>
        <strain evidence="9">NBRC 109709</strain>
    </source>
</reference>
<feature type="region of interest" description="Disordered" evidence="8">
    <location>
        <begin position="505"/>
        <end position="533"/>
    </location>
</feature>
<dbReference type="OrthoDB" id="1368at2759"/>
<keyword evidence="2" id="KW-0813">Transport</keyword>
<evidence type="ECO:0000313" key="10">
    <source>
        <dbReference type="Proteomes" id="UP001165121"/>
    </source>
</evidence>
<sequence>MPSMHSLHTGVVTGSPALQHSTKSEIPTPSSSLHRPIAVPMGLLRREQLHVVAHVRVRGCPSCAAAGAAGAAGASAAAAPAAAAAVAGAAAAATDCNARWRPDSAPLIPPEHNHFGPPIEPQSVTVQYAVPQAPGPVSKESKGAMIYYSNRILWRLLLHSHGSAIAAPSTLCRAAMVAAMAAALAALQRERPALLPAEPLQPLLLCASAFLAVLVGMRVFDALRQWQRGVGDVSALADAARTLTATACAFVHFSRKGVADRAQIRNKCQFIRDVKRYILLYVTLVFHDCNESDAPLELRALLTQKEAAEFASTDVLTLGEHTWNRERNVVGSANKMRAAIVELWLRRTINRARRKSYVTVEQAMELNKIVSTLPQMYTRIFNLCNVPAAFNLAQCLHACYVGYLLLMGATLVPTFGFTSPLYVGIAAVLLFALDNVASSIECPFGPDANDVDLEARILCIQDELKVILQAHFHSVGHAESFKEQDRMASLSSLLSVDVETVSRGRTRHESVSSSYSSNERPSQYAAPSSTSATDRAVLLSIPPEAYGAIEEADDELTSPPAMHGSDDHAHIAV</sequence>
<name>A0A9W6U6P3_9STRA</name>
<feature type="compositionally biased region" description="Polar residues" evidence="8">
    <location>
        <begin position="518"/>
        <end position="533"/>
    </location>
</feature>
<evidence type="ECO:0000313" key="9">
    <source>
        <dbReference type="EMBL" id="GMF26915.1"/>
    </source>
</evidence>
<dbReference type="AlphaFoldDB" id="A0A9W6U6P3"/>
<evidence type="ECO:0000256" key="3">
    <source>
        <dbReference type="ARBA" id="ARBA00022475"/>
    </source>
</evidence>
<evidence type="ECO:0000256" key="4">
    <source>
        <dbReference type="ARBA" id="ARBA00022692"/>
    </source>
</evidence>
<keyword evidence="6" id="KW-0406">Ion transport</keyword>
<dbReference type="EMBL" id="BSXT01000420">
    <property type="protein sequence ID" value="GMF26915.1"/>
    <property type="molecule type" value="Genomic_DNA"/>
</dbReference>
<evidence type="ECO:0000256" key="6">
    <source>
        <dbReference type="ARBA" id="ARBA00023065"/>
    </source>
</evidence>
<dbReference type="GO" id="GO:0005886">
    <property type="term" value="C:plasma membrane"/>
    <property type="evidence" value="ECO:0007669"/>
    <property type="project" value="UniProtKB-SubCell"/>
</dbReference>
<comment type="subcellular location">
    <subcellularLocation>
        <location evidence="1">Cell membrane</location>
        <topology evidence="1">Multi-pass membrane protein</topology>
    </subcellularLocation>
</comment>
<feature type="region of interest" description="Disordered" evidence="8">
    <location>
        <begin position="1"/>
        <end position="35"/>
    </location>
</feature>
<keyword evidence="7" id="KW-0472">Membrane</keyword>
<comment type="caution">
    <text evidence="9">The sequence shown here is derived from an EMBL/GenBank/DDBJ whole genome shotgun (WGS) entry which is preliminary data.</text>
</comment>
<proteinExistence type="predicted"/>
<evidence type="ECO:0000256" key="7">
    <source>
        <dbReference type="ARBA" id="ARBA00023136"/>
    </source>
</evidence>
<dbReference type="PANTHER" id="PTHR33281:SF19">
    <property type="entry name" value="VOLTAGE-DEPENDENT ANION CHANNEL-FORMING PROTEIN YNEE"/>
    <property type="match status" value="1"/>
</dbReference>